<dbReference type="InterPro" id="IPR016024">
    <property type="entry name" value="ARM-type_fold"/>
</dbReference>
<proteinExistence type="inferred from homology"/>
<dbReference type="AlphaFoldDB" id="A0AAU9K9Z5"/>
<dbReference type="PANTHER" id="PTHR12634:SF8">
    <property type="entry name" value="FIERY MOUNTAIN, ISOFORM D"/>
    <property type="match status" value="1"/>
</dbReference>
<organism evidence="4 5">
    <name type="scientific">Blepharisma stoltei</name>
    <dbReference type="NCBI Taxonomy" id="1481888"/>
    <lineage>
        <taxon>Eukaryota</taxon>
        <taxon>Sar</taxon>
        <taxon>Alveolata</taxon>
        <taxon>Ciliophora</taxon>
        <taxon>Postciliodesmatophora</taxon>
        <taxon>Heterotrichea</taxon>
        <taxon>Heterotrichida</taxon>
        <taxon>Blepharismidae</taxon>
        <taxon>Blepharisma</taxon>
    </lineage>
</organism>
<feature type="compositionally biased region" description="Basic and acidic residues" evidence="3">
    <location>
        <begin position="557"/>
        <end position="577"/>
    </location>
</feature>
<evidence type="ECO:0000256" key="2">
    <source>
        <dbReference type="ARBA" id="ARBA00023306"/>
    </source>
</evidence>
<keyword evidence="5" id="KW-1185">Reference proteome</keyword>
<keyword evidence="2" id="KW-0131">Cell cycle</keyword>
<dbReference type="InterPro" id="IPR007587">
    <property type="entry name" value="SAPS"/>
</dbReference>
<evidence type="ECO:0000256" key="3">
    <source>
        <dbReference type="SAM" id="MobiDB-lite"/>
    </source>
</evidence>
<gene>
    <name evidence="4" type="ORF">BSTOLATCC_MIC52173</name>
</gene>
<dbReference type="SUPFAM" id="SSF48371">
    <property type="entry name" value="ARM repeat"/>
    <property type="match status" value="1"/>
</dbReference>
<evidence type="ECO:0000256" key="1">
    <source>
        <dbReference type="ARBA" id="ARBA00006180"/>
    </source>
</evidence>
<dbReference type="EMBL" id="CAJZBQ010000052">
    <property type="protein sequence ID" value="CAG9330759.1"/>
    <property type="molecule type" value="Genomic_DNA"/>
</dbReference>
<evidence type="ECO:0000313" key="4">
    <source>
        <dbReference type="EMBL" id="CAG9330759.1"/>
    </source>
</evidence>
<accession>A0AAU9K9Z5</accession>
<sequence length="606" mass="69326">MRMMGNFGGSFWANFRGFQSSSQIDEILEKEETTLAQLLDQDEILQEMRNQNQKLIDFLNRDRIMELIEYISVFPPDDADNKRGHKFPFLASELFACEIPSLLDKFYDDQTLLEKLFSFFVEPLNLTLAGYVSRLVISLFIRNPPELLKFIIEKSWNSWFVQHLEYRAVLDIITKIILVENPSETFYVIQRKEIVQNLIKNLASSNPNAALNSSQILCELISKHNDVNSWPELAGVLTQKESLYLLTEGLTSQNNYNINAVVTVLRAIMASSSHTDLLTLSKKQATNLDEDASTLLEDEESPEFIESFVTVLPKLKEILENFHGGQIQTTFNEDIEALGEGKIKIIEVIGAAIKMEIKEIQAKIEEIEVVKTIVGIFFKFEWNSILHTTFEQFVNAILLSSSQVLKEQLLNTSGFLAKIIEKGLNPGRPGTRNPSLKPGYMGHITRISNLIVKTSENRPEITEIISKTERWDEFKSSYLENTNFLENRHLGGYQPLSFGDHFAEEDARDSEENSTNPFSSYSNNENSNEELEIPEEEIETNEKPLTSEDLMFDLNENEEKKEENNEPDPEKEIKSESIGEVQGEPDTYSDVNYWATPVVIEELEEL</sequence>
<dbReference type="Proteomes" id="UP001162131">
    <property type="component" value="Unassembled WGS sequence"/>
</dbReference>
<dbReference type="Pfam" id="PF04499">
    <property type="entry name" value="SAPS"/>
    <property type="match status" value="1"/>
</dbReference>
<dbReference type="GO" id="GO:0019888">
    <property type="term" value="F:protein phosphatase regulator activity"/>
    <property type="evidence" value="ECO:0007669"/>
    <property type="project" value="TreeGrafter"/>
</dbReference>
<protein>
    <submittedName>
        <fullName evidence="4">Uncharacterized protein</fullName>
    </submittedName>
</protein>
<dbReference type="PANTHER" id="PTHR12634">
    <property type="entry name" value="SIT4 YEAST -ASSOCIATING PROTEIN-RELATED"/>
    <property type="match status" value="1"/>
</dbReference>
<reference evidence="4" key="1">
    <citation type="submission" date="2021-09" db="EMBL/GenBank/DDBJ databases">
        <authorList>
            <consortium name="AG Swart"/>
            <person name="Singh M."/>
            <person name="Singh A."/>
            <person name="Seah K."/>
            <person name="Emmerich C."/>
        </authorList>
    </citation>
    <scope>NUCLEOTIDE SEQUENCE</scope>
    <source>
        <strain evidence="4">ATCC30299</strain>
    </source>
</reference>
<feature type="compositionally biased region" description="Acidic residues" evidence="3">
    <location>
        <begin position="527"/>
        <end position="539"/>
    </location>
</feature>
<feature type="region of interest" description="Disordered" evidence="3">
    <location>
        <begin position="505"/>
        <end position="593"/>
    </location>
</feature>
<comment type="caution">
    <text evidence="4">The sequence shown here is derived from an EMBL/GenBank/DDBJ whole genome shotgun (WGS) entry which is preliminary data.</text>
</comment>
<evidence type="ECO:0000313" key="5">
    <source>
        <dbReference type="Proteomes" id="UP001162131"/>
    </source>
</evidence>
<name>A0AAU9K9Z5_9CILI</name>
<dbReference type="GO" id="GO:0019903">
    <property type="term" value="F:protein phosphatase binding"/>
    <property type="evidence" value="ECO:0007669"/>
    <property type="project" value="InterPro"/>
</dbReference>
<comment type="similarity">
    <text evidence="1">Belongs to the SAPS family.</text>
</comment>